<keyword evidence="12" id="KW-0598">Phosphotransferase system</keyword>
<feature type="domain" description="PEP-utilising enzyme C-terminal" evidence="18">
    <location>
        <begin position="268"/>
        <end position="541"/>
    </location>
</feature>
<dbReference type="RefSeq" id="WP_193952698.1">
    <property type="nucleotide sequence ID" value="NZ_JADEYS010000006.1"/>
</dbReference>
<feature type="domain" description="Phosphotransferase system enzyme I N-terminal" evidence="19">
    <location>
        <begin position="12"/>
        <end position="131"/>
    </location>
</feature>
<dbReference type="EC" id="2.7.3.9" evidence="6"/>
<evidence type="ECO:0000256" key="3">
    <source>
        <dbReference type="ARBA" id="ARBA00002728"/>
    </source>
</evidence>
<comment type="caution">
    <text evidence="20">The sequence shown here is derived from an EMBL/GenBank/DDBJ whole genome shotgun (WGS) entry which is preliminary data.</text>
</comment>
<evidence type="ECO:0000256" key="13">
    <source>
        <dbReference type="ARBA" id="ARBA00022723"/>
    </source>
</evidence>
<keyword evidence="21" id="KW-1185">Reference proteome</keyword>
<evidence type="ECO:0000256" key="16">
    <source>
        <dbReference type="ARBA" id="ARBA00033235"/>
    </source>
</evidence>
<evidence type="ECO:0000256" key="12">
    <source>
        <dbReference type="ARBA" id="ARBA00022683"/>
    </source>
</evidence>
<dbReference type="Pfam" id="PF05524">
    <property type="entry name" value="PEP-utilisers_N"/>
    <property type="match status" value="1"/>
</dbReference>
<evidence type="ECO:0000259" key="19">
    <source>
        <dbReference type="Pfam" id="PF05524"/>
    </source>
</evidence>
<protein>
    <recommendedName>
        <fullName evidence="7">Phosphoenolpyruvate-protein phosphotransferase</fullName>
        <ecNumber evidence="6">2.7.3.9</ecNumber>
    </recommendedName>
    <alternativeName>
        <fullName evidence="16">Phosphotransferase system, enzyme I</fullName>
    </alternativeName>
</protein>
<keyword evidence="9" id="KW-0963">Cytoplasm</keyword>
<comment type="similarity">
    <text evidence="5">Belongs to the PEP-utilizing enzyme family.</text>
</comment>
<comment type="subcellular location">
    <subcellularLocation>
        <location evidence="4">Cytoplasm</location>
    </subcellularLocation>
</comment>
<dbReference type="InterPro" id="IPR050499">
    <property type="entry name" value="PEP-utilizing_PTS_enzyme"/>
</dbReference>
<dbReference type="SUPFAM" id="SSF51621">
    <property type="entry name" value="Phosphoenolpyruvate/pyruvate domain"/>
    <property type="match status" value="1"/>
</dbReference>
<dbReference type="InterPro" id="IPR036618">
    <property type="entry name" value="PtsI_HPr-bd_sf"/>
</dbReference>
<keyword evidence="8" id="KW-0813">Transport</keyword>
<dbReference type="InterPro" id="IPR015813">
    <property type="entry name" value="Pyrv/PenolPyrv_kinase-like_dom"/>
</dbReference>
<dbReference type="SUPFAM" id="SSF52009">
    <property type="entry name" value="Phosphohistidine domain"/>
    <property type="match status" value="1"/>
</dbReference>
<dbReference type="AlphaFoldDB" id="A0A8J7FME5"/>
<proteinExistence type="inferred from homology"/>
<dbReference type="GO" id="GO:0046872">
    <property type="term" value="F:metal ion binding"/>
    <property type="evidence" value="ECO:0007669"/>
    <property type="project" value="UniProtKB-KW"/>
</dbReference>
<dbReference type="InterPro" id="IPR008731">
    <property type="entry name" value="PTS_EIN"/>
</dbReference>
<dbReference type="Proteomes" id="UP000640333">
    <property type="component" value="Unassembled WGS sequence"/>
</dbReference>
<accession>A0A8J7FME5</accession>
<dbReference type="Gene3D" id="1.10.274.10">
    <property type="entry name" value="PtsI, HPr-binding domain"/>
    <property type="match status" value="1"/>
</dbReference>
<dbReference type="GO" id="GO:0009401">
    <property type="term" value="P:phosphoenolpyruvate-dependent sugar phosphotransferase system"/>
    <property type="evidence" value="ECO:0007669"/>
    <property type="project" value="UniProtKB-KW"/>
</dbReference>
<evidence type="ECO:0000256" key="15">
    <source>
        <dbReference type="ARBA" id="ARBA00022842"/>
    </source>
</evidence>
<evidence type="ECO:0000313" key="20">
    <source>
        <dbReference type="EMBL" id="MBE9397152.1"/>
    </source>
</evidence>
<evidence type="ECO:0000256" key="10">
    <source>
        <dbReference type="ARBA" id="ARBA00022597"/>
    </source>
</evidence>
<sequence>MHHKDSPFVIYGTSISPGLGQGITHVHQDLLGPIDVPVDIPHNQVEQELARLDFATAGISNDLVTLATRVEKEIDLRLSEVFGSHQLMLNDPLLQQELRQEVIDNLVSASSAVKAVFLRWERRFLTLESQFARDKGDDMRDISIRLHNALVGVTVHPLEEIPQGCVLIASRLLPSDTVFLSDRAISAVLLEYGSSGSHAALFVRQMGVPCLSGIPDLMKTVPADVLALVDADAGNVTLRPEKRQQAIFHQKVETKAQAYRLAIENARGPAVTLDGIKISVVANVGSDHDTQQAMINGAEGVGLYRMEQAYLGRTEPPSTAELVAEMTQVLAAAKGRSVCVRLLDVGADKPLPFLAFFAESNPALGRRGIRLLLEYPELLRTQLRAVLELSGEFDVRILIPMVTLPEDIVAVKDLLLPLCCEMHVGVPKIGAMIETPAAALSSKAIARHVDFLSFGTNDLTQYTCAADRENASVERYFNDASDPIFRLLSLVHEDVPHMPLSVCGELAGRPEHVAKLLTCGIRTLSVAAPLIPIVKEAIRNCSIYSD</sequence>
<reference evidence="20" key="1">
    <citation type="submission" date="2020-10" db="EMBL/GenBank/DDBJ databases">
        <title>Bacterium isolated from coastal waters sediment.</title>
        <authorList>
            <person name="Chen R.-J."/>
            <person name="Lu D.-C."/>
            <person name="Zhu K.-L."/>
            <person name="Du Z.-J."/>
        </authorList>
    </citation>
    <scope>NUCLEOTIDE SEQUENCE</scope>
    <source>
        <strain evidence="20">N1Y112</strain>
    </source>
</reference>
<dbReference type="Gene3D" id="3.50.30.10">
    <property type="entry name" value="Phosphohistidine domain"/>
    <property type="match status" value="1"/>
</dbReference>
<dbReference type="PANTHER" id="PTHR46244">
    <property type="entry name" value="PHOSPHOENOLPYRUVATE-PROTEIN PHOSPHOTRANSFERASE"/>
    <property type="match status" value="1"/>
</dbReference>
<evidence type="ECO:0000256" key="5">
    <source>
        <dbReference type="ARBA" id="ARBA00007837"/>
    </source>
</evidence>
<dbReference type="GO" id="GO:0008965">
    <property type="term" value="F:phosphoenolpyruvate-protein phosphotransferase activity"/>
    <property type="evidence" value="ECO:0007669"/>
    <property type="project" value="UniProtKB-EC"/>
</dbReference>
<dbReference type="GO" id="GO:0016301">
    <property type="term" value="F:kinase activity"/>
    <property type="evidence" value="ECO:0007669"/>
    <property type="project" value="UniProtKB-KW"/>
</dbReference>
<keyword evidence="11 20" id="KW-0808">Transferase</keyword>
<dbReference type="GO" id="GO:0005737">
    <property type="term" value="C:cytoplasm"/>
    <property type="evidence" value="ECO:0007669"/>
    <property type="project" value="UniProtKB-SubCell"/>
</dbReference>
<evidence type="ECO:0000256" key="4">
    <source>
        <dbReference type="ARBA" id="ARBA00004496"/>
    </source>
</evidence>
<dbReference type="Pfam" id="PF02896">
    <property type="entry name" value="PEP-utilizers_C"/>
    <property type="match status" value="1"/>
</dbReference>
<organism evidence="20 21">
    <name type="scientific">Pontibacterium sinense</name>
    <dbReference type="NCBI Taxonomy" id="2781979"/>
    <lineage>
        <taxon>Bacteria</taxon>
        <taxon>Pseudomonadati</taxon>
        <taxon>Pseudomonadota</taxon>
        <taxon>Gammaproteobacteria</taxon>
        <taxon>Oceanospirillales</taxon>
        <taxon>Oceanospirillaceae</taxon>
        <taxon>Pontibacterium</taxon>
    </lineage>
</organism>
<comment type="cofactor">
    <cofactor evidence="2">
        <name>Mg(2+)</name>
        <dbReference type="ChEBI" id="CHEBI:18420"/>
    </cofactor>
</comment>
<feature type="domain" description="PEP-utilising enzyme mobile" evidence="17">
    <location>
        <begin position="161"/>
        <end position="234"/>
    </location>
</feature>
<evidence type="ECO:0000256" key="1">
    <source>
        <dbReference type="ARBA" id="ARBA00000683"/>
    </source>
</evidence>
<dbReference type="EMBL" id="JADEYS010000006">
    <property type="protein sequence ID" value="MBE9397152.1"/>
    <property type="molecule type" value="Genomic_DNA"/>
</dbReference>
<keyword evidence="13" id="KW-0479">Metal-binding</keyword>
<keyword evidence="15" id="KW-0460">Magnesium</keyword>
<dbReference type="PANTHER" id="PTHR46244:SF3">
    <property type="entry name" value="PHOSPHOENOLPYRUVATE-PROTEIN PHOSPHOTRANSFERASE"/>
    <property type="match status" value="1"/>
</dbReference>
<dbReference type="InterPro" id="IPR006318">
    <property type="entry name" value="PTS_EI-like"/>
</dbReference>
<dbReference type="SUPFAM" id="SSF47831">
    <property type="entry name" value="Enzyme I of the PEP:sugar phosphotransferase system HPr-binding (sub)domain"/>
    <property type="match status" value="1"/>
</dbReference>
<evidence type="ECO:0000256" key="14">
    <source>
        <dbReference type="ARBA" id="ARBA00022777"/>
    </source>
</evidence>
<evidence type="ECO:0000259" key="17">
    <source>
        <dbReference type="Pfam" id="PF00391"/>
    </source>
</evidence>
<comment type="function">
    <text evidence="3">General (non sugar-specific) component of the phosphoenolpyruvate-dependent sugar phosphotransferase system (sugar PTS). This major carbohydrate active-transport system catalyzes the phosphorylation of incoming sugar substrates concomitantly with their translocation across the cell membrane. Enzyme I transfers the phosphoryl group from phosphoenolpyruvate (PEP) to the phosphoryl carrier protein (HPr).</text>
</comment>
<name>A0A8J7FME5_9GAMM</name>
<keyword evidence="10" id="KW-0762">Sugar transport</keyword>
<comment type="catalytic activity">
    <reaction evidence="1">
        <text>L-histidyl-[protein] + phosphoenolpyruvate = N(pros)-phospho-L-histidyl-[protein] + pyruvate</text>
        <dbReference type="Rhea" id="RHEA:23880"/>
        <dbReference type="Rhea" id="RHEA-COMP:9745"/>
        <dbReference type="Rhea" id="RHEA-COMP:9746"/>
        <dbReference type="ChEBI" id="CHEBI:15361"/>
        <dbReference type="ChEBI" id="CHEBI:29979"/>
        <dbReference type="ChEBI" id="CHEBI:58702"/>
        <dbReference type="ChEBI" id="CHEBI:64837"/>
        <dbReference type="EC" id="2.7.3.9"/>
    </reaction>
</comment>
<gene>
    <name evidence="20" type="primary">ptsP</name>
    <name evidence="20" type="ORF">IOQ59_07765</name>
</gene>
<dbReference type="InterPro" id="IPR008279">
    <property type="entry name" value="PEP-util_enz_mobile_dom"/>
</dbReference>
<dbReference type="InterPro" id="IPR040442">
    <property type="entry name" value="Pyrv_kinase-like_dom_sf"/>
</dbReference>
<evidence type="ECO:0000256" key="11">
    <source>
        <dbReference type="ARBA" id="ARBA00022679"/>
    </source>
</evidence>
<keyword evidence="14" id="KW-0418">Kinase</keyword>
<evidence type="ECO:0000256" key="9">
    <source>
        <dbReference type="ARBA" id="ARBA00022490"/>
    </source>
</evidence>
<dbReference type="PRINTS" id="PR01736">
    <property type="entry name" value="PHPHTRNFRASE"/>
</dbReference>
<dbReference type="NCBIfam" id="TIGR01417">
    <property type="entry name" value="PTS_I_fam"/>
    <property type="match status" value="1"/>
</dbReference>
<evidence type="ECO:0000313" key="21">
    <source>
        <dbReference type="Proteomes" id="UP000640333"/>
    </source>
</evidence>
<dbReference type="Pfam" id="PF00391">
    <property type="entry name" value="PEP-utilizers"/>
    <property type="match status" value="1"/>
</dbReference>
<evidence type="ECO:0000256" key="6">
    <source>
        <dbReference type="ARBA" id="ARBA00012232"/>
    </source>
</evidence>
<evidence type="ECO:0000256" key="7">
    <source>
        <dbReference type="ARBA" id="ARBA00016544"/>
    </source>
</evidence>
<dbReference type="InterPro" id="IPR000121">
    <property type="entry name" value="PEP_util_C"/>
</dbReference>
<dbReference type="InterPro" id="IPR036637">
    <property type="entry name" value="Phosphohistidine_dom_sf"/>
</dbReference>
<evidence type="ECO:0000256" key="2">
    <source>
        <dbReference type="ARBA" id="ARBA00001946"/>
    </source>
</evidence>
<dbReference type="Gene3D" id="3.20.20.60">
    <property type="entry name" value="Phosphoenolpyruvate-binding domains"/>
    <property type="match status" value="1"/>
</dbReference>
<evidence type="ECO:0000259" key="18">
    <source>
        <dbReference type="Pfam" id="PF02896"/>
    </source>
</evidence>
<evidence type="ECO:0000256" key="8">
    <source>
        <dbReference type="ARBA" id="ARBA00022448"/>
    </source>
</evidence>